<protein>
    <submittedName>
        <fullName evidence="2">Uncharacterized protein</fullName>
    </submittedName>
</protein>
<feature type="compositionally biased region" description="Low complexity" evidence="1">
    <location>
        <begin position="231"/>
        <end position="262"/>
    </location>
</feature>
<feature type="region of interest" description="Disordered" evidence="1">
    <location>
        <begin position="182"/>
        <end position="295"/>
    </location>
</feature>
<feature type="compositionally biased region" description="Pro residues" evidence="1">
    <location>
        <begin position="217"/>
        <end position="230"/>
    </location>
</feature>
<dbReference type="Proteomes" id="UP001500460">
    <property type="component" value="Unassembled WGS sequence"/>
</dbReference>
<keyword evidence="3" id="KW-1185">Reference proteome</keyword>
<gene>
    <name evidence="2" type="ORF">GCM10010421_17030</name>
</gene>
<evidence type="ECO:0000313" key="2">
    <source>
        <dbReference type="EMBL" id="GAA2429509.1"/>
    </source>
</evidence>
<sequence length="295" mass="31004">MAAAEPRGAVKRPARPDWELMPLEGVGPLCFGMRTTDVAAALPGMAELRRFPADPSFPDILGVEFGTSRAEPAVYAYFIDGRLFCVAVDAAHGPQVTLWGRELTACVPADLERFLLHAHGCEVLDVSYGPRGNPGVDGLGLVLRVQEVAGGVVTRPVMVARAWADRCTDDWEGAIPECEWAGRQWPRPGGTESWPPPGHKPYRGGWEPPFQGSEPVGPDPPSRPASPAPAGPSRSAAGPRGTSTARAGRGPAAPPAGTGTSPWPCPPTPSSPPRPPGQAAGKQQKRTQQPPPPSP</sequence>
<dbReference type="EMBL" id="BAAATK010000008">
    <property type="protein sequence ID" value="GAA2429509.1"/>
    <property type="molecule type" value="Genomic_DNA"/>
</dbReference>
<accession>A0ABP5WLK8</accession>
<feature type="compositionally biased region" description="Pro residues" evidence="1">
    <location>
        <begin position="263"/>
        <end position="276"/>
    </location>
</feature>
<name>A0ABP5WLK8_9ACTN</name>
<proteinExistence type="predicted"/>
<evidence type="ECO:0000256" key="1">
    <source>
        <dbReference type="SAM" id="MobiDB-lite"/>
    </source>
</evidence>
<organism evidence="2 3">
    <name type="scientific">Streptomyces glaucus</name>
    <dbReference type="NCBI Taxonomy" id="284029"/>
    <lineage>
        <taxon>Bacteria</taxon>
        <taxon>Bacillati</taxon>
        <taxon>Actinomycetota</taxon>
        <taxon>Actinomycetes</taxon>
        <taxon>Kitasatosporales</taxon>
        <taxon>Streptomycetaceae</taxon>
        <taxon>Streptomyces</taxon>
    </lineage>
</organism>
<evidence type="ECO:0000313" key="3">
    <source>
        <dbReference type="Proteomes" id="UP001500460"/>
    </source>
</evidence>
<reference evidence="3" key="1">
    <citation type="journal article" date="2019" name="Int. J. Syst. Evol. Microbiol.">
        <title>The Global Catalogue of Microorganisms (GCM) 10K type strain sequencing project: providing services to taxonomists for standard genome sequencing and annotation.</title>
        <authorList>
            <consortium name="The Broad Institute Genomics Platform"/>
            <consortium name="The Broad Institute Genome Sequencing Center for Infectious Disease"/>
            <person name="Wu L."/>
            <person name="Ma J."/>
        </authorList>
    </citation>
    <scope>NUCLEOTIDE SEQUENCE [LARGE SCALE GENOMIC DNA]</scope>
    <source>
        <strain evidence="3">JCM 6922</strain>
    </source>
</reference>
<comment type="caution">
    <text evidence="2">The sequence shown here is derived from an EMBL/GenBank/DDBJ whole genome shotgun (WGS) entry which is preliminary data.</text>
</comment>